<feature type="active site" description="Proton acceptor" evidence="2">
    <location>
        <position position="289"/>
    </location>
</feature>
<evidence type="ECO:0000259" key="3">
    <source>
        <dbReference type="PROSITE" id="PS51635"/>
    </source>
</evidence>
<dbReference type="Proteomes" id="UP001183127">
    <property type="component" value="Chromosome"/>
</dbReference>
<dbReference type="PANTHER" id="PTHR46394">
    <property type="entry name" value="ANNEXIN"/>
    <property type="match status" value="1"/>
</dbReference>
<dbReference type="Gene3D" id="3.40.1090.10">
    <property type="entry name" value="Cytosolic phospholipase A2 catalytic domain"/>
    <property type="match status" value="1"/>
</dbReference>
<keyword evidence="2" id="KW-0442">Lipid degradation</keyword>
<sequence>MEIEDLIDNPTLLDLLARVKEDCKDKAFSDIVDAQGNQYVDLVMEGGGMLGIALVGYTYVLEQAGIRFLGVGGTSAGSINALLLASLDEPGKPKGEKLLAELANTNLRDFVDGDADVQDFIESWLGGAGKFKLAFKAAQVIDNLQNDLGLNPGTAFSVWLEQLMAREGVHDFASLAKRMQTMPDGLRLRSGVPIDKPVEALFRLAIIATDVTTQTKVEFPRMASLYWDDVDSVHPAMFARASMSIPYFFHPLKVGNIPSDQAAEARWQAWAGYHTVDEGRLPDEVLFIDGGIMSNFPIDVFHDSNKVPNNPTFGVKLGLDKRLNDIKGPLNMLVTLFNTARNSRDLDFIQRNPDYSKLVTWIPTEGFNGLDFSMSDEDKISLFLEGARCAAEFLSNFDWPGYKALRARTAQQAAAAGA</sequence>
<dbReference type="EMBL" id="CP132921">
    <property type="protein sequence ID" value="WMW03449.1"/>
    <property type="molecule type" value="Genomic_DNA"/>
</dbReference>
<feature type="short sequence motif" description="DGA/G" evidence="2">
    <location>
        <begin position="289"/>
        <end position="291"/>
    </location>
</feature>
<proteinExistence type="predicted"/>
<evidence type="ECO:0000256" key="2">
    <source>
        <dbReference type="PROSITE-ProRule" id="PRU01161"/>
    </source>
</evidence>
<feature type="short sequence motif" description="GXSXG" evidence="2">
    <location>
        <begin position="73"/>
        <end position="77"/>
    </location>
</feature>
<keyword evidence="1 2" id="KW-0443">Lipid metabolism</keyword>
<dbReference type="InterPro" id="IPR016035">
    <property type="entry name" value="Acyl_Trfase/lysoPLipase"/>
</dbReference>
<dbReference type="SUPFAM" id="SSF52151">
    <property type="entry name" value="FabD/lysophospholipase-like"/>
    <property type="match status" value="1"/>
</dbReference>
<feature type="active site" description="Nucleophile" evidence="2">
    <location>
        <position position="75"/>
    </location>
</feature>
<keyword evidence="5" id="KW-1185">Reference proteome</keyword>
<reference evidence="4 5" key="1">
    <citation type="submission" date="2023-08" db="EMBL/GenBank/DDBJ databases">
        <title>Complete Genome Sequence of Pseudomonas entomophila TVIN A01.</title>
        <authorList>
            <person name="Shelke T."/>
            <person name="Mahar N.S."/>
            <person name="Gupta I."/>
            <person name="Gupta V."/>
        </authorList>
    </citation>
    <scope>NUCLEOTIDE SEQUENCE [LARGE SCALE GENOMIC DNA]</scope>
    <source>
        <strain evidence="4 5">TVIN-A01</strain>
    </source>
</reference>
<dbReference type="InterPro" id="IPR052580">
    <property type="entry name" value="Lipid_Hydrolase"/>
</dbReference>
<evidence type="ECO:0000256" key="1">
    <source>
        <dbReference type="ARBA" id="ARBA00023098"/>
    </source>
</evidence>
<dbReference type="PANTHER" id="PTHR46394:SF1">
    <property type="entry name" value="PNPLA DOMAIN-CONTAINING PROTEIN"/>
    <property type="match status" value="1"/>
</dbReference>
<organism evidence="4 5">
    <name type="scientific">Pseudomonas entomophila</name>
    <dbReference type="NCBI Taxonomy" id="312306"/>
    <lineage>
        <taxon>Bacteria</taxon>
        <taxon>Pseudomonadati</taxon>
        <taxon>Pseudomonadota</taxon>
        <taxon>Gammaproteobacteria</taxon>
        <taxon>Pseudomonadales</taxon>
        <taxon>Pseudomonadaceae</taxon>
        <taxon>Pseudomonas</taxon>
    </lineage>
</organism>
<gene>
    <name evidence="4" type="ORF">RAH46_13955</name>
</gene>
<dbReference type="InterPro" id="IPR002641">
    <property type="entry name" value="PNPLA_dom"/>
</dbReference>
<accession>A0ABY9QJD6</accession>
<dbReference type="Pfam" id="PF01734">
    <property type="entry name" value="Patatin"/>
    <property type="match status" value="1"/>
</dbReference>
<keyword evidence="2" id="KW-0378">Hydrolase</keyword>
<feature type="short sequence motif" description="GXGXXG" evidence="2">
    <location>
        <begin position="46"/>
        <end position="51"/>
    </location>
</feature>
<protein>
    <submittedName>
        <fullName evidence="4">Patatin-like phospholipase family protein</fullName>
    </submittedName>
</protein>
<dbReference type="RefSeq" id="WP_011534205.1">
    <property type="nucleotide sequence ID" value="NZ_CP132921.1"/>
</dbReference>
<dbReference type="PROSITE" id="PS51635">
    <property type="entry name" value="PNPLA"/>
    <property type="match status" value="1"/>
</dbReference>
<evidence type="ECO:0000313" key="5">
    <source>
        <dbReference type="Proteomes" id="UP001183127"/>
    </source>
</evidence>
<dbReference type="GeneID" id="32806161"/>
<evidence type="ECO:0000313" key="4">
    <source>
        <dbReference type="EMBL" id="WMW03449.1"/>
    </source>
</evidence>
<name>A0ABY9QJD6_9PSED</name>
<feature type="domain" description="PNPLA" evidence="3">
    <location>
        <begin position="42"/>
        <end position="302"/>
    </location>
</feature>